<name>A0A382ZT81_9ZZZZ</name>
<protein>
    <submittedName>
        <fullName evidence="1">Uncharacterized protein</fullName>
    </submittedName>
</protein>
<organism evidence="1">
    <name type="scientific">marine metagenome</name>
    <dbReference type="NCBI Taxonomy" id="408172"/>
    <lineage>
        <taxon>unclassified sequences</taxon>
        <taxon>metagenomes</taxon>
        <taxon>ecological metagenomes</taxon>
    </lineage>
</organism>
<dbReference type="EMBL" id="UINC01186439">
    <property type="protein sequence ID" value="SVD98661.1"/>
    <property type="molecule type" value="Genomic_DNA"/>
</dbReference>
<proteinExistence type="predicted"/>
<accession>A0A382ZT81</accession>
<feature type="non-terminal residue" evidence="1">
    <location>
        <position position="26"/>
    </location>
</feature>
<reference evidence="1" key="1">
    <citation type="submission" date="2018-05" db="EMBL/GenBank/DDBJ databases">
        <authorList>
            <person name="Lanie J.A."/>
            <person name="Ng W.-L."/>
            <person name="Kazmierczak K.M."/>
            <person name="Andrzejewski T.M."/>
            <person name="Davidsen T.M."/>
            <person name="Wayne K.J."/>
            <person name="Tettelin H."/>
            <person name="Glass J.I."/>
            <person name="Rusch D."/>
            <person name="Podicherti R."/>
            <person name="Tsui H.-C.T."/>
            <person name="Winkler M.E."/>
        </authorList>
    </citation>
    <scope>NUCLEOTIDE SEQUENCE</scope>
</reference>
<sequence>MDYIINSNSGSVWSSFHRPLVFRYGA</sequence>
<evidence type="ECO:0000313" key="1">
    <source>
        <dbReference type="EMBL" id="SVD98661.1"/>
    </source>
</evidence>
<dbReference type="AlphaFoldDB" id="A0A382ZT81"/>
<gene>
    <name evidence="1" type="ORF">METZ01_LOCUS451515</name>
</gene>